<accession>A0A0G1YXV3</accession>
<proteinExistence type="predicted"/>
<protein>
    <submittedName>
        <fullName evidence="1">Uncharacterized protein</fullName>
    </submittedName>
</protein>
<dbReference type="AlphaFoldDB" id="A0A0G1YXV3"/>
<gene>
    <name evidence="1" type="ORF">UY48_C0024G0010</name>
</gene>
<name>A0A0G1YXV3_9BACT</name>
<sequence length="190" mass="21462">MSINLDSAQLLTMDPKQLAEQANEAIFKGEIDLLNDVTEAIEQRWAHAISQRQPEKIKEINTCLQNINNQISASGYSTHLPPISKDKLNYWKSILSLSHVLIYHLWPNEIITELQYIELGPQIFRLLCSGDAVHLVNIAKRANITTHICLNTLNKLYAKGFAYQLRPNFWILTNKGSIAATLLQPSTDPA</sequence>
<dbReference type="Proteomes" id="UP000034588">
    <property type="component" value="Unassembled WGS sequence"/>
</dbReference>
<organism evidence="1 2">
    <name type="scientific">Candidatus Gottesmanbacteria bacterium GW2011_GWB1_49_7</name>
    <dbReference type="NCBI Taxonomy" id="1618448"/>
    <lineage>
        <taxon>Bacteria</taxon>
        <taxon>Candidatus Gottesmaniibacteriota</taxon>
    </lineage>
</organism>
<evidence type="ECO:0000313" key="1">
    <source>
        <dbReference type="EMBL" id="KKW11169.1"/>
    </source>
</evidence>
<reference evidence="1 2" key="1">
    <citation type="journal article" date="2015" name="Nature">
        <title>rRNA introns, odd ribosomes, and small enigmatic genomes across a large radiation of phyla.</title>
        <authorList>
            <person name="Brown C.T."/>
            <person name="Hug L.A."/>
            <person name="Thomas B.C."/>
            <person name="Sharon I."/>
            <person name="Castelle C.J."/>
            <person name="Singh A."/>
            <person name="Wilkins M.J."/>
            <person name="Williams K.H."/>
            <person name="Banfield J.F."/>
        </authorList>
    </citation>
    <scope>NUCLEOTIDE SEQUENCE [LARGE SCALE GENOMIC DNA]</scope>
</reference>
<evidence type="ECO:0000313" key="2">
    <source>
        <dbReference type="Proteomes" id="UP000034588"/>
    </source>
</evidence>
<comment type="caution">
    <text evidence="1">The sequence shown here is derived from an EMBL/GenBank/DDBJ whole genome shotgun (WGS) entry which is preliminary data.</text>
</comment>
<dbReference type="EMBL" id="LCQD01000024">
    <property type="protein sequence ID" value="KKW11169.1"/>
    <property type="molecule type" value="Genomic_DNA"/>
</dbReference>